<evidence type="ECO:0000256" key="4">
    <source>
        <dbReference type="ARBA" id="ARBA00022692"/>
    </source>
</evidence>
<protein>
    <recommendedName>
        <fullName evidence="3">UDP-N-acetylglucosamine transferase subunit ALG14</fullName>
    </recommendedName>
</protein>
<dbReference type="GO" id="GO:0043541">
    <property type="term" value="C:UDP-N-acetylglucosamine transferase complex"/>
    <property type="evidence" value="ECO:0007669"/>
    <property type="project" value="TreeGrafter"/>
</dbReference>
<dbReference type="Pfam" id="PF08660">
    <property type="entry name" value="Alg14"/>
    <property type="match status" value="1"/>
</dbReference>
<dbReference type="InterPro" id="IPR013969">
    <property type="entry name" value="Oligosacch_biosynth_Alg14"/>
</dbReference>
<sequence length="213" mass="24253">MEYWSLLWLSSVLLGAASITLLSYWSCGSKRRQRSPDCKVRTLVVLGSGGHTTEMLHLLTRLPKQRYHPLFYVLADTDHTSKAKVEASPLAPQATEYIRIPRSREVGESWIRSLMKTAYACAWAVAIVIRKRPQLIICNGPGTCLPICLAAFGLRTFFLSDVRIVFCESFCRVKTLSLTGKIFYNFRVVDRFVVQWPALQKRFPRAEYIGTIC</sequence>
<dbReference type="SUPFAM" id="SSF53756">
    <property type="entry name" value="UDP-Glycosyltransferase/glycogen phosphorylase"/>
    <property type="match status" value="1"/>
</dbReference>
<proteinExistence type="inferred from homology"/>
<organism evidence="9">
    <name type="scientific">Octactis speculum</name>
    <dbReference type="NCBI Taxonomy" id="3111310"/>
    <lineage>
        <taxon>Eukaryota</taxon>
        <taxon>Sar</taxon>
        <taxon>Stramenopiles</taxon>
        <taxon>Ochrophyta</taxon>
        <taxon>Dictyochophyceae</taxon>
        <taxon>Dictyochales</taxon>
        <taxon>Dictyochaceae</taxon>
        <taxon>Octactis</taxon>
    </lineage>
</organism>
<keyword evidence="7 8" id="KW-0472">Membrane</keyword>
<evidence type="ECO:0000256" key="2">
    <source>
        <dbReference type="ARBA" id="ARBA00009731"/>
    </source>
</evidence>
<dbReference type="GO" id="GO:0004577">
    <property type="term" value="F:N-acetylglucosaminyldiphosphodolichol N-acetylglucosaminyltransferase activity"/>
    <property type="evidence" value="ECO:0007669"/>
    <property type="project" value="TreeGrafter"/>
</dbReference>
<dbReference type="EMBL" id="HBGS01059801">
    <property type="protein sequence ID" value="CAD9487554.1"/>
    <property type="molecule type" value="Transcribed_RNA"/>
</dbReference>
<keyword evidence="5" id="KW-0256">Endoplasmic reticulum</keyword>
<evidence type="ECO:0000256" key="5">
    <source>
        <dbReference type="ARBA" id="ARBA00022824"/>
    </source>
</evidence>
<dbReference type="GO" id="GO:0006488">
    <property type="term" value="P:dolichol-linked oligosaccharide biosynthetic process"/>
    <property type="evidence" value="ECO:0007669"/>
    <property type="project" value="InterPro"/>
</dbReference>
<evidence type="ECO:0000313" key="9">
    <source>
        <dbReference type="EMBL" id="CAD9487554.1"/>
    </source>
</evidence>
<feature type="transmembrane region" description="Helical" evidence="8">
    <location>
        <begin position="6"/>
        <end position="25"/>
    </location>
</feature>
<evidence type="ECO:0000256" key="6">
    <source>
        <dbReference type="ARBA" id="ARBA00022989"/>
    </source>
</evidence>
<evidence type="ECO:0000256" key="1">
    <source>
        <dbReference type="ARBA" id="ARBA00004389"/>
    </source>
</evidence>
<accession>A0A7S2HDE1</accession>
<dbReference type="AlphaFoldDB" id="A0A7S2HDE1"/>
<reference evidence="9" key="1">
    <citation type="submission" date="2021-01" db="EMBL/GenBank/DDBJ databases">
        <authorList>
            <person name="Corre E."/>
            <person name="Pelletier E."/>
            <person name="Niang G."/>
            <person name="Scheremetjew M."/>
            <person name="Finn R."/>
            <person name="Kale V."/>
            <person name="Holt S."/>
            <person name="Cochrane G."/>
            <person name="Meng A."/>
            <person name="Brown T."/>
            <person name="Cohen L."/>
        </authorList>
    </citation>
    <scope>NUCLEOTIDE SEQUENCE</scope>
    <source>
        <strain evidence="9">CCMP1381</strain>
    </source>
</reference>
<gene>
    <name evidence="9" type="ORF">DSPE1174_LOCUS31204</name>
</gene>
<comment type="subcellular location">
    <subcellularLocation>
        <location evidence="1">Endoplasmic reticulum membrane</location>
        <topology evidence="1">Single-pass membrane protein</topology>
    </subcellularLocation>
</comment>
<keyword evidence="6 8" id="KW-1133">Transmembrane helix</keyword>
<dbReference type="PANTHER" id="PTHR12154:SF4">
    <property type="entry name" value="UDP-N-ACETYLGLUCOSAMINE TRANSFERASE SUBUNIT ALG14 HOMOLOG"/>
    <property type="match status" value="1"/>
</dbReference>
<evidence type="ECO:0000256" key="7">
    <source>
        <dbReference type="ARBA" id="ARBA00023136"/>
    </source>
</evidence>
<evidence type="ECO:0000256" key="3">
    <source>
        <dbReference type="ARBA" id="ARBA00017467"/>
    </source>
</evidence>
<keyword evidence="4 8" id="KW-0812">Transmembrane</keyword>
<dbReference type="PANTHER" id="PTHR12154">
    <property type="entry name" value="GLYCOSYL TRANSFERASE-RELATED"/>
    <property type="match status" value="1"/>
</dbReference>
<dbReference type="Gene3D" id="3.40.50.2000">
    <property type="entry name" value="Glycogen Phosphorylase B"/>
    <property type="match status" value="1"/>
</dbReference>
<evidence type="ECO:0000256" key="8">
    <source>
        <dbReference type="SAM" id="Phobius"/>
    </source>
</evidence>
<name>A0A7S2HDE1_9STRA</name>
<comment type="similarity">
    <text evidence="2">Belongs to the ALG14 family.</text>
</comment>